<dbReference type="Pfam" id="PF00150">
    <property type="entry name" value="Cellulase"/>
    <property type="match status" value="1"/>
</dbReference>
<evidence type="ECO:0000256" key="3">
    <source>
        <dbReference type="ARBA" id="ARBA00022525"/>
    </source>
</evidence>
<organism evidence="13 14">
    <name type="scientific">Tilletia horrida</name>
    <dbReference type="NCBI Taxonomy" id="155126"/>
    <lineage>
        <taxon>Eukaryota</taxon>
        <taxon>Fungi</taxon>
        <taxon>Dikarya</taxon>
        <taxon>Basidiomycota</taxon>
        <taxon>Ustilaginomycotina</taxon>
        <taxon>Exobasidiomycetes</taxon>
        <taxon>Tilletiales</taxon>
        <taxon>Tilletiaceae</taxon>
        <taxon>Tilletia</taxon>
    </lineage>
</organism>
<keyword evidence="5" id="KW-0378">Hydrolase</keyword>
<accession>A0AAN6GTC4</accession>
<dbReference type="Gene3D" id="3.20.20.80">
    <property type="entry name" value="Glycosidases"/>
    <property type="match status" value="1"/>
</dbReference>
<dbReference type="GO" id="GO:0071555">
    <property type="term" value="P:cell wall organization"/>
    <property type="evidence" value="ECO:0007669"/>
    <property type="project" value="UniProtKB-KW"/>
</dbReference>
<dbReference type="EMBL" id="JAPDMZ010000067">
    <property type="protein sequence ID" value="KAK0552165.1"/>
    <property type="molecule type" value="Genomic_DNA"/>
</dbReference>
<feature type="compositionally biased region" description="Polar residues" evidence="10">
    <location>
        <begin position="97"/>
        <end position="106"/>
    </location>
</feature>
<protein>
    <recommendedName>
        <fullName evidence="9">glucan 1,3-beta-glucosidase</fullName>
        <ecNumber evidence="9">3.2.1.58</ecNumber>
    </recommendedName>
</protein>
<dbReference type="InterPro" id="IPR001547">
    <property type="entry name" value="Glyco_hydro_5"/>
</dbReference>
<evidence type="ECO:0000256" key="2">
    <source>
        <dbReference type="ARBA" id="ARBA00005641"/>
    </source>
</evidence>
<dbReference type="GO" id="GO:0005576">
    <property type="term" value="C:extracellular region"/>
    <property type="evidence" value="ECO:0007669"/>
    <property type="project" value="UniProtKB-SubCell"/>
</dbReference>
<dbReference type="AlphaFoldDB" id="A0AAN6GTC4"/>
<proteinExistence type="inferred from homology"/>
<dbReference type="GO" id="GO:0009986">
    <property type="term" value="C:cell surface"/>
    <property type="evidence" value="ECO:0007669"/>
    <property type="project" value="TreeGrafter"/>
</dbReference>
<evidence type="ECO:0000313" key="14">
    <source>
        <dbReference type="Proteomes" id="UP001176517"/>
    </source>
</evidence>
<evidence type="ECO:0000256" key="9">
    <source>
        <dbReference type="ARBA" id="ARBA00038929"/>
    </source>
</evidence>
<feature type="region of interest" description="Disordered" evidence="10">
    <location>
        <begin position="371"/>
        <end position="391"/>
    </location>
</feature>
<dbReference type="GO" id="GO:0009251">
    <property type="term" value="P:glucan catabolic process"/>
    <property type="evidence" value="ECO:0007669"/>
    <property type="project" value="TreeGrafter"/>
</dbReference>
<evidence type="ECO:0000259" key="12">
    <source>
        <dbReference type="Pfam" id="PF00150"/>
    </source>
</evidence>
<feature type="region of interest" description="Disordered" evidence="10">
    <location>
        <begin position="183"/>
        <end position="239"/>
    </location>
</feature>
<keyword evidence="7" id="KW-0961">Cell wall biogenesis/degradation</keyword>
<dbReference type="SUPFAM" id="SSF51445">
    <property type="entry name" value="(Trans)glycosidases"/>
    <property type="match status" value="1"/>
</dbReference>
<evidence type="ECO:0000313" key="13">
    <source>
        <dbReference type="EMBL" id="KAK0552165.1"/>
    </source>
</evidence>
<evidence type="ECO:0000256" key="8">
    <source>
        <dbReference type="ARBA" id="ARBA00036824"/>
    </source>
</evidence>
<evidence type="ECO:0000256" key="6">
    <source>
        <dbReference type="ARBA" id="ARBA00023295"/>
    </source>
</evidence>
<evidence type="ECO:0000256" key="10">
    <source>
        <dbReference type="SAM" id="MobiDB-lite"/>
    </source>
</evidence>
<name>A0AAN6GTC4_9BASI</name>
<feature type="compositionally biased region" description="Low complexity" evidence="10">
    <location>
        <begin position="25"/>
        <end position="34"/>
    </location>
</feature>
<dbReference type="InterPro" id="IPR017853">
    <property type="entry name" value="GH"/>
</dbReference>
<keyword evidence="11" id="KW-1133">Transmembrane helix</keyword>
<evidence type="ECO:0000256" key="5">
    <source>
        <dbReference type="ARBA" id="ARBA00022801"/>
    </source>
</evidence>
<dbReference type="EC" id="3.2.1.58" evidence="9"/>
<dbReference type="InterPro" id="IPR050386">
    <property type="entry name" value="Glycosyl_hydrolase_5"/>
</dbReference>
<keyword evidence="11" id="KW-0812">Transmembrane</keyword>
<feature type="region of interest" description="Disordered" evidence="10">
    <location>
        <begin position="1"/>
        <end position="106"/>
    </location>
</feature>
<comment type="similarity">
    <text evidence="2">Belongs to the glycosyl hydrolase 5 (cellulase A) family.</text>
</comment>
<keyword evidence="14" id="KW-1185">Reference proteome</keyword>
<keyword evidence="6" id="KW-0326">Glycosidase</keyword>
<evidence type="ECO:0000256" key="11">
    <source>
        <dbReference type="SAM" id="Phobius"/>
    </source>
</evidence>
<feature type="compositionally biased region" description="Polar residues" evidence="10">
    <location>
        <begin position="48"/>
        <end position="63"/>
    </location>
</feature>
<dbReference type="PANTHER" id="PTHR31297">
    <property type="entry name" value="GLUCAN ENDO-1,6-BETA-GLUCOSIDASE B"/>
    <property type="match status" value="1"/>
</dbReference>
<evidence type="ECO:0000256" key="1">
    <source>
        <dbReference type="ARBA" id="ARBA00004613"/>
    </source>
</evidence>
<evidence type="ECO:0000256" key="7">
    <source>
        <dbReference type="ARBA" id="ARBA00023316"/>
    </source>
</evidence>
<dbReference type="PANTHER" id="PTHR31297:SF1">
    <property type="entry name" value="GLUCAN 1,3-BETA-GLUCOSIDASE I_II-RELATED"/>
    <property type="match status" value="1"/>
</dbReference>
<comment type="caution">
    <text evidence="13">The sequence shown here is derived from an EMBL/GenBank/DDBJ whole genome shotgun (WGS) entry which is preliminary data.</text>
</comment>
<sequence length="652" mass="72045">MPAPTTAASMYELPDYDHDHDHVPNPESLLLPSSPSGPQPVPRLSFASPRTSYQGIPSNNDYNTMEHPRSSYMSAAPSGYMHPAQSTDNLYPAANTPGRNSDAHQSWYSNTPLAEAAAQHSVSSPLARDGLYEKDPLSRQQQQHRSGGLWAWCKRKPWLALLLLVLLIGAIGGAIGGVTGAMNRKDSSKSSTTDNNNNNTSNNNGGSTPDAGSGKTPSGTNQNETNAAPPAPTITPLPAWNWTDPRQKVMGVSLGNYLAIERWLDEDWFRSVAGEDSWDEWDLHKNLGPQKAVEVLQAHQQAFIQESDVEELAEYGMNTIRVPLPFWSLIPTQGNEPYNNASQLDRLSDIMTWAYKRNMYVIVDLHSMPGSQSGDQASGHNTSNPQFFSSTNQQRSIQTVTNLIQWIGSHPYKSVVSGVCPVNEPKAGSFAVTDMDKMAVLRQFYSRAYKLLSQAQLPMIFHPSFIGNPQDYWLDFVTGKDPNMLIYTIHPYPGFFPENSDQSDITNKVCNLAQSSVGYPVPILYGEWSLISGIQSNSYMRQYYISQLSAYSWSAGSLFWTYKAPVTQNPVLANPGLQETMFSFKDLLGMGLIPKPASKLSTNPTDYGAYNFVNSLSNPACGRIPVSQIGWKNPAVQGNSYSGRRRRRRQDA</sequence>
<gene>
    <name evidence="13" type="ORF">OC846_003016</name>
</gene>
<comment type="subcellular location">
    <subcellularLocation>
        <location evidence="1">Secreted</location>
    </subcellularLocation>
</comment>
<feature type="domain" description="Glycoside hydrolase family 5" evidence="12">
    <location>
        <begin position="304"/>
        <end position="560"/>
    </location>
</feature>
<dbReference type="Proteomes" id="UP001176517">
    <property type="component" value="Unassembled WGS sequence"/>
</dbReference>
<feature type="compositionally biased region" description="Basic and acidic residues" evidence="10">
    <location>
        <begin position="15"/>
        <end position="24"/>
    </location>
</feature>
<reference evidence="13" key="1">
    <citation type="journal article" date="2023" name="PhytoFront">
        <title>Draft Genome Resources of Seven Strains of Tilletia horrida, Causal Agent of Kernel Smut of Rice.</title>
        <authorList>
            <person name="Khanal S."/>
            <person name="Antony Babu S."/>
            <person name="Zhou X.G."/>
        </authorList>
    </citation>
    <scope>NUCLEOTIDE SEQUENCE</scope>
    <source>
        <strain evidence="13">TX6</strain>
    </source>
</reference>
<feature type="compositionally biased region" description="Low complexity" evidence="10">
    <location>
        <begin position="189"/>
        <end position="208"/>
    </location>
</feature>
<feature type="transmembrane region" description="Helical" evidence="11">
    <location>
        <begin position="158"/>
        <end position="182"/>
    </location>
</feature>
<keyword evidence="3" id="KW-0964">Secreted</keyword>
<dbReference type="GO" id="GO:0004338">
    <property type="term" value="F:glucan exo-1,3-beta-glucosidase activity"/>
    <property type="evidence" value="ECO:0007669"/>
    <property type="project" value="UniProtKB-EC"/>
</dbReference>
<keyword evidence="4" id="KW-0732">Signal</keyword>
<keyword evidence="11" id="KW-0472">Membrane</keyword>
<comment type="catalytic activity">
    <reaction evidence="8">
        <text>Successive hydrolysis of beta-D-glucose units from the non-reducing ends of (1-&gt;3)-beta-D-glucans, releasing alpha-glucose.</text>
        <dbReference type="EC" id="3.2.1.58"/>
    </reaction>
</comment>
<evidence type="ECO:0000256" key="4">
    <source>
        <dbReference type="ARBA" id="ARBA00022729"/>
    </source>
</evidence>